<dbReference type="Proteomes" id="UP000887565">
    <property type="component" value="Unplaced"/>
</dbReference>
<name>A0A915KPH6_ROMCU</name>
<evidence type="ECO:0000313" key="1">
    <source>
        <dbReference type="Proteomes" id="UP000887565"/>
    </source>
</evidence>
<organism evidence="1 2">
    <name type="scientific">Romanomermis culicivorax</name>
    <name type="common">Nematode worm</name>
    <dbReference type="NCBI Taxonomy" id="13658"/>
    <lineage>
        <taxon>Eukaryota</taxon>
        <taxon>Metazoa</taxon>
        <taxon>Ecdysozoa</taxon>
        <taxon>Nematoda</taxon>
        <taxon>Enoplea</taxon>
        <taxon>Dorylaimia</taxon>
        <taxon>Mermithida</taxon>
        <taxon>Mermithoidea</taxon>
        <taxon>Mermithidae</taxon>
        <taxon>Romanomermis</taxon>
    </lineage>
</organism>
<dbReference type="WBParaSite" id="nRc.2.0.1.t40777-RA">
    <property type="protein sequence ID" value="nRc.2.0.1.t40777-RA"/>
    <property type="gene ID" value="nRc.2.0.1.g40777"/>
</dbReference>
<proteinExistence type="predicted"/>
<keyword evidence="1" id="KW-1185">Reference proteome</keyword>
<evidence type="ECO:0000313" key="2">
    <source>
        <dbReference type="WBParaSite" id="nRc.2.0.1.t40777-RA"/>
    </source>
</evidence>
<dbReference type="AlphaFoldDB" id="A0A915KPH6"/>
<reference evidence="2" key="1">
    <citation type="submission" date="2022-11" db="UniProtKB">
        <authorList>
            <consortium name="WormBaseParasite"/>
        </authorList>
    </citation>
    <scope>IDENTIFICATION</scope>
</reference>
<protein>
    <submittedName>
        <fullName evidence="2">Uncharacterized protein</fullName>
    </submittedName>
</protein>
<sequence length="104" mass="12165">MFDAHAATLDDWTTFYKFVSALKTIVLSFDQADDWKCFKDMHRQDFYSPDAPKMHSTVLAASILVNIQIILQNIERSPEKWERARLIGLCPENKKLKRIVTNMF</sequence>
<accession>A0A915KPH6</accession>